<dbReference type="RefSeq" id="WP_200799973.1">
    <property type="nucleotide sequence ID" value="NZ_FQVU01000001.1"/>
</dbReference>
<dbReference type="SUPFAM" id="SSF48498">
    <property type="entry name" value="Tetracyclin repressor-like, C-terminal domain"/>
    <property type="match status" value="1"/>
</dbReference>
<protein>
    <submittedName>
        <fullName evidence="6">Transcriptional regulator, TetR family</fullName>
    </submittedName>
</protein>
<evidence type="ECO:0000259" key="5">
    <source>
        <dbReference type="PROSITE" id="PS50977"/>
    </source>
</evidence>
<dbReference type="PANTHER" id="PTHR30055:SF234">
    <property type="entry name" value="HTH-TYPE TRANSCRIPTIONAL REGULATOR BETI"/>
    <property type="match status" value="1"/>
</dbReference>
<dbReference type="AlphaFoldDB" id="A0A1M5CB36"/>
<dbReference type="Pfam" id="PF21597">
    <property type="entry name" value="TetR_C_43"/>
    <property type="match status" value="1"/>
</dbReference>
<evidence type="ECO:0000256" key="1">
    <source>
        <dbReference type="ARBA" id="ARBA00023015"/>
    </source>
</evidence>
<gene>
    <name evidence="6" type="ORF">SAMN05443575_0174</name>
</gene>
<name>A0A1M5CB36_9ACTN</name>
<dbReference type="GO" id="GO:0000976">
    <property type="term" value="F:transcription cis-regulatory region binding"/>
    <property type="evidence" value="ECO:0007669"/>
    <property type="project" value="TreeGrafter"/>
</dbReference>
<keyword evidence="3" id="KW-0804">Transcription</keyword>
<dbReference type="PANTHER" id="PTHR30055">
    <property type="entry name" value="HTH-TYPE TRANSCRIPTIONAL REGULATOR RUTR"/>
    <property type="match status" value="1"/>
</dbReference>
<dbReference type="GO" id="GO:0003700">
    <property type="term" value="F:DNA-binding transcription factor activity"/>
    <property type="evidence" value="ECO:0007669"/>
    <property type="project" value="TreeGrafter"/>
</dbReference>
<dbReference type="Pfam" id="PF00440">
    <property type="entry name" value="TetR_N"/>
    <property type="match status" value="1"/>
</dbReference>
<evidence type="ECO:0000256" key="4">
    <source>
        <dbReference type="PROSITE-ProRule" id="PRU00335"/>
    </source>
</evidence>
<evidence type="ECO:0000256" key="3">
    <source>
        <dbReference type="ARBA" id="ARBA00023163"/>
    </source>
</evidence>
<dbReference type="STRING" id="1206085.SAMN05443575_0174"/>
<sequence>MAGSVSEAVEPCGKPMRADAVRNRELLVSTAARIFEERGPEAPLEDIAKGAGVGIGTLYRHFPTRDALLEAVYRREVETLCAGVEGLRAEHEPVEALSEWMRAFVVYVARKRGMAAALKAALGPENTLFADSHVRMREALSTLVGDAVTAGQIRDDIDPMDLMRAMSGVCMAADPSGNPSAARIIDLLLDGLRFGATAAPR</sequence>
<dbReference type="PROSITE" id="PS50977">
    <property type="entry name" value="HTH_TETR_2"/>
    <property type="match status" value="1"/>
</dbReference>
<keyword evidence="2 4" id="KW-0238">DNA-binding</keyword>
<dbReference type="InterPro" id="IPR050109">
    <property type="entry name" value="HTH-type_TetR-like_transc_reg"/>
</dbReference>
<dbReference type="EMBL" id="FQVU01000001">
    <property type="protein sequence ID" value="SHF51886.1"/>
    <property type="molecule type" value="Genomic_DNA"/>
</dbReference>
<dbReference type="SUPFAM" id="SSF46689">
    <property type="entry name" value="Homeodomain-like"/>
    <property type="match status" value="1"/>
</dbReference>
<feature type="domain" description="HTH tetR-type" evidence="5">
    <location>
        <begin position="21"/>
        <end position="80"/>
    </location>
</feature>
<keyword evidence="7" id="KW-1185">Reference proteome</keyword>
<proteinExistence type="predicted"/>
<dbReference type="Proteomes" id="UP000186132">
    <property type="component" value="Unassembled WGS sequence"/>
</dbReference>
<dbReference type="PRINTS" id="PR00455">
    <property type="entry name" value="HTHTETR"/>
</dbReference>
<accession>A0A1M5CB36</accession>
<feature type="DNA-binding region" description="H-T-H motif" evidence="4">
    <location>
        <begin position="43"/>
        <end position="62"/>
    </location>
</feature>
<dbReference type="InterPro" id="IPR036271">
    <property type="entry name" value="Tet_transcr_reg_TetR-rel_C_sf"/>
</dbReference>
<reference evidence="6 7" key="1">
    <citation type="submission" date="2016-11" db="EMBL/GenBank/DDBJ databases">
        <authorList>
            <person name="Jaros S."/>
            <person name="Januszkiewicz K."/>
            <person name="Wedrychowicz H."/>
        </authorList>
    </citation>
    <scope>NUCLEOTIDE SEQUENCE [LARGE SCALE GENOMIC DNA]</scope>
    <source>
        <strain evidence="6 7">DSM 45627</strain>
    </source>
</reference>
<dbReference type="InterPro" id="IPR001647">
    <property type="entry name" value="HTH_TetR"/>
</dbReference>
<dbReference type="InterPro" id="IPR049445">
    <property type="entry name" value="TetR_SbtR-like_C"/>
</dbReference>
<dbReference type="Gene3D" id="1.10.357.10">
    <property type="entry name" value="Tetracycline Repressor, domain 2"/>
    <property type="match status" value="1"/>
</dbReference>
<evidence type="ECO:0000313" key="6">
    <source>
        <dbReference type="EMBL" id="SHF51886.1"/>
    </source>
</evidence>
<keyword evidence="1" id="KW-0805">Transcription regulation</keyword>
<evidence type="ECO:0000256" key="2">
    <source>
        <dbReference type="ARBA" id="ARBA00023125"/>
    </source>
</evidence>
<organism evidence="6 7">
    <name type="scientific">Jatrophihabitans endophyticus</name>
    <dbReference type="NCBI Taxonomy" id="1206085"/>
    <lineage>
        <taxon>Bacteria</taxon>
        <taxon>Bacillati</taxon>
        <taxon>Actinomycetota</taxon>
        <taxon>Actinomycetes</taxon>
        <taxon>Jatrophihabitantales</taxon>
        <taxon>Jatrophihabitantaceae</taxon>
        <taxon>Jatrophihabitans</taxon>
    </lineage>
</organism>
<evidence type="ECO:0000313" key="7">
    <source>
        <dbReference type="Proteomes" id="UP000186132"/>
    </source>
</evidence>
<dbReference type="InterPro" id="IPR009057">
    <property type="entry name" value="Homeodomain-like_sf"/>
</dbReference>